<accession>J4GC62</accession>
<dbReference type="HOGENOM" id="CLU_831660_0_0_1"/>
<evidence type="ECO:0000313" key="3">
    <source>
        <dbReference type="Proteomes" id="UP000006352"/>
    </source>
</evidence>
<feature type="region of interest" description="Disordered" evidence="1">
    <location>
        <begin position="267"/>
        <end position="299"/>
    </location>
</feature>
<keyword evidence="3" id="KW-1185">Reference proteome</keyword>
<dbReference type="AlphaFoldDB" id="J4GC62"/>
<protein>
    <submittedName>
        <fullName evidence="2">Uncharacterized protein</fullName>
    </submittedName>
</protein>
<feature type="region of interest" description="Disordered" evidence="1">
    <location>
        <begin position="219"/>
        <end position="248"/>
    </location>
</feature>
<name>J4GC62_9APHY</name>
<dbReference type="GeneID" id="24099399"/>
<gene>
    <name evidence="2" type="ORF">FIBRA_06668</name>
</gene>
<feature type="region of interest" description="Disordered" evidence="1">
    <location>
        <begin position="43"/>
        <end position="62"/>
    </location>
</feature>
<feature type="compositionally biased region" description="Polar residues" evidence="1">
    <location>
        <begin position="239"/>
        <end position="248"/>
    </location>
</feature>
<feature type="region of interest" description="Disordered" evidence="1">
    <location>
        <begin position="94"/>
        <end position="123"/>
    </location>
</feature>
<evidence type="ECO:0000313" key="2">
    <source>
        <dbReference type="EMBL" id="CCM04488.1"/>
    </source>
</evidence>
<dbReference type="EMBL" id="HE797159">
    <property type="protein sequence ID" value="CCM04488.1"/>
    <property type="molecule type" value="Genomic_DNA"/>
</dbReference>
<evidence type="ECO:0000256" key="1">
    <source>
        <dbReference type="SAM" id="MobiDB-lite"/>
    </source>
</evidence>
<organism evidence="2 3">
    <name type="scientific">Fibroporia radiculosa</name>
    <dbReference type="NCBI Taxonomy" id="599839"/>
    <lineage>
        <taxon>Eukaryota</taxon>
        <taxon>Fungi</taxon>
        <taxon>Dikarya</taxon>
        <taxon>Basidiomycota</taxon>
        <taxon>Agaricomycotina</taxon>
        <taxon>Agaricomycetes</taxon>
        <taxon>Polyporales</taxon>
        <taxon>Fibroporiaceae</taxon>
        <taxon>Fibroporia</taxon>
    </lineage>
</organism>
<feature type="compositionally biased region" description="Low complexity" evidence="1">
    <location>
        <begin position="283"/>
        <end position="294"/>
    </location>
</feature>
<proteinExistence type="predicted"/>
<dbReference type="RefSeq" id="XP_012183771.1">
    <property type="nucleotide sequence ID" value="XM_012328381.1"/>
</dbReference>
<sequence length="334" mass="36188">MKTSKWTVAAFTEGGKGGKLSFGGGLGSFVSGSFTLKGSKDVSAPLHQKSGPIHSNNGRPRKEHKADQCIFLHYYVLKVRMKGILPQLLPRSLKASAEPQAPSRRSEDMDDEHPGSSWGTAVPAFDENNDTILEEVPGVGSVCYDPLDSILHYILKNSTAEVAVSGTKTLDVLRKDSPRQNIFHVLETSRPQIRVDGHGLGTLSVASELSLEPNTDIGVASSEGKPENIPVQWPKLLPGTSNTESSSAIVSKDTDVLYALRLVGHGGASRRSSRTPERRSPRSHSSGYASAASSPRHSQLNLRKDVFDPRKRFRCAVFSVMANFWVLGSSVFPL</sequence>
<dbReference type="OrthoDB" id="2804412at2759"/>
<reference evidence="2 3" key="1">
    <citation type="journal article" date="2012" name="Appl. Environ. Microbiol.">
        <title>Short-read sequencing for genomic analysis of the brown rot fungus Fibroporia radiculosa.</title>
        <authorList>
            <person name="Tang J.D."/>
            <person name="Perkins A.D."/>
            <person name="Sonstegard T.S."/>
            <person name="Schroeder S.G."/>
            <person name="Burgess S.C."/>
            <person name="Diehl S.V."/>
        </authorList>
    </citation>
    <scope>NUCLEOTIDE SEQUENCE [LARGE SCALE GENOMIC DNA]</scope>
    <source>
        <strain evidence="2 3">TFFH 294</strain>
    </source>
</reference>
<dbReference type="InParanoid" id="J4GC62"/>
<dbReference type="Proteomes" id="UP000006352">
    <property type="component" value="Unassembled WGS sequence"/>
</dbReference>